<geneLocation type="plasmid" evidence="3"/>
<feature type="transmembrane region" description="Helical" evidence="1">
    <location>
        <begin position="62"/>
        <end position="82"/>
    </location>
</feature>
<keyword evidence="1" id="KW-0472">Membrane</keyword>
<dbReference type="AlphaFoldDB" id="A0A024EMF6"/>
<keyword evidence="1" id="KW-1133">Transmembrane helix</keyword>
<dbReference type="Proteomes" id="UP000026913">
    <property type="component" value="Plasmid unnamed"/>
</dbReference>
<proteinExistence type="predicted"/>
<evidence type="ECO:0000313" key="3">
    <source>
        <dbReference type="Proteomes" id="UP000026913"/>
    </source>
</evidence>
<reference evidence="2 3" key="1">
    <citation type="journal article" date="2012" name="J. Bacteriol.">
        <title>Genome sequence of cold-adapted Pseudomonas mandelii strain JR-1.</title>
        <authorList>
            <person name="Jang S.H."/>
            <person name="Kim J."/>
            <person name="Kim J."/>
            <person name="Hong S."/>
            <person name="Lee C."/>
        </authorList>
    </citation>
    <scope>NUCLEOTIDE SEQUENCE [LARGE SCALE GENOMIC DNA]</scope>
    <source>
        <strain evidence="2 3">JR-1</strain>
        <plasmid evidence="3">Plasmid</plasmid>
    </source>
</reference>
<organism evidence="2 3">
    <name type="scientific">Pseudomonas mandelii JR-1</name>
    <dbReference type="NCBI Taxonomy" id="1147786"/>
    <lineage>
        <taxon>Bacteria</taxon>
        <taxon>Pseudomonadati</taxon>
        <taxon>Pseudomonadota</taxon>
        <taxon>Gammaproteobacteria</taxon>
        <taxon>Pseudomonadales</taxon>
        <taxon>Pseudomonadaceae</taxon>
        <taxon>Pseudomonas</taxon>
    </lineage>
</organism>
<evidence type="ECO:0000313" key="2">
    <source>
        <dbReference type="EMBL" id="AHZ73568.1"/>
    </source>
</evidence>
<keyword evidence="1" id="KW-0812">Transmembrane</keyword>
<evidence type="ECO:0000256" key="1">
    <source>
        <dbReference type="SAM" id="Phobius"/>
    </source>
</evidence>
<protein>
    <submittedName>
        <fullName evidence="2">Uncharacterized protein</fullName>
    </submittedName>
</protein>
<accession>A0A024EMF6</accession>
<keyword evidence="2" id="KW-0614">Plasmid</keyword>
<dbReference type="KEGG" id="pman:OU5_P0316"/>
<name>A0A024EMF6_9PSED</name>
<dbReference type="EMBL" id="CP005961">
    <property type="protein sequence ID" value="AHZ73568.1"/>
    <property type="molecule type" value="Genomic_DNA"/>
</dbReference>
<feature type="transmembrane region" description="Helical" evidence="1">
    <location>
        <begin position="30"/>
        <end position="50"/>
    </location>
</feature>
<dbReference type="HOGENOM" id="CLU_2247756_0_0_6"/>
<gene>
    <name evidence="2" type="ORF">OU5_P0316</name>
</gene>
<sequence>MKLALDRQRFAPGITMQLLSENLEKRYKNWLMAFRVAQTLHITNTGLFLLNLFTEWKSAYRFVYGDTIWPAVGIALVLTLLLSKAFHASHFYYALLAESDSQPQ</sequence>